<dbReference type="AlphaFoldDB" id="A0A1G2NDE5"/>
<keyword evidence="2 5" id="KW-0132">Cell division</keyword>
<dbReference type="PANTHER" id="PTHR32432">
    <property type="entry name" value="CELL DIVISION PROTEIN FTSA-RELATED"/>
    <property type="match status" value="1"/>
</dbReference>
<evidence type="ECO:0000256" key="3">
    <source>
        <dbReference type="ARBA" id="ARBA00023136"/>
    </source>
</evidence>
<dbReference type="GO" id="GO:0043093">
    <property type="term" value="P:FtsZ-dependent cytokinesis"/>
    <property type="evidence" value="ECO:0007669"/>
    <property type="project" value="UniProtKB-UniRule"/>
</dbReference>
<dbReference type="GO" id="GO:0009898">
    <property type="term" value="C:cytoplasmic side of plasma membrane"/>
    <property type="evidence" value="ECO:0007669"/>
    <property type="project" value="UniProtKB-UniRule"/>
</dbReference>
<feature type="domain" description="SHS2" evidence="6">
    <location>
        <begin position="6"/>
        <end position="200"/>
    </location>
</feature>
<dbReference type="GO" id="GO:0032153">
    <property type="term" value="C:cell division site"/>
    <property type="evidence" value="ECO:0007669"/>
    <property type="project" value="UniProtKB-UniRule"/>
</dbReference>
<gene>
    <name evidence="5" type="primary">ftsA</name>
    <name evidence="7" type="ORF">A2928_04540</name>
</gene>
<keyword evidence="1 5" id="KW-1003">Cell membrane</keyword>
<dbReference type="InterPro" id="IPR020823">
    <property type="entry name" value="Cell_div_FtsA"/>
</dbReference>
<dbReference type="InterPro" id="IPR050696">
    <property type="entry name" value="FtsA/MreB"/>
</dbReference>
<dbReference type="STRING" id="1802319.A2928_04540"/>
<evidence type="ECO:0000256" key="5">
    <source>
        <dbReference type="HAMAP-Rule" id="MF_02033"/>
    </source>
</evidence>
<name>A0A1G2NDE5_9BACT</name>
<dbReference type="PANTHER" id="PTHR32432:SF4">
    <property type="entry name" value="CELL DIVISION PROTEIN FTSA"/>
    <property type="match status" value="1"/>
</dbReference>
<dbReference type="EMBL" id="MHRX01000017">
    <property type="protein sequence ID" value="OHA34086.1"/>
    <property type="molecule type" value="Genomic_DNA"/>
</dbReference>
<comment type="caution">
    <text evidence="7">The sequence shown here is derived from an EMBL/GenBank/DDBJ whole genome shotgun (WGS) entry which is preliminary data.</text>
</comment>
<dbReference type="PIRSF" id="PIRSF003101">
    <property type="entry name" value="FtsA"/>
    <property type="match status" value="1"/>
</dbReference>
<evidence type="ECO:0000259" key="6">
    <source>
        <dbReference type="SMART" id="SM00842"/>
    </source>
</evidence>
<proteinExistence type="inferred from homology"/>
<dbReference type="Pfam" id="PF02491">
    <property type="entry name" value="SHS2_FTSA"/>
    <property type="match status" value="1"/>
</dbReference>
<dbReference type="Pfam" id="PF14450">
    <property type="entry name" value="FtsA"/>
    <property type="match status" value="1"/>
</dbReference>
<evidence type="ECO:0000256" key="2">
    <source>
        <dbReference type="ARBA" id="ARBA00022618"/>
    </source>
</evidence>
<comment type="subunit">
    <text evidence="5">Self-interacts. Interacts with FtsZ.</text>
</comment>
<evidence type="ECO:0000313" key="8">
    <source>
        <dbReference type="Proteomes" id="UP000176221"/>
    </source>
</evidence>
<keyword evidence="3 5" id="KW-0472">Membrane</keyword>
<dbReference type="HAMAP" id="MF_02033">
    <property type="entry name" value="FtsA"/>
    <property type="match status" value="1"/>
</dbReference>
<organism evidence="7 8">
    <name type="scientific">Candidatus Taylorbacteria bacterium RIFCSPLOWO2_01_FULL_45_15b</name>
    <dbReference type="NCBI Taxonomy" id="1802319"/>
    <lineage>
        <taxon>Bacteria</taxon>
        <taxon>Candidatus Tayloriibacteriota</taxon>
    </lineage>
</organism>
<accession>A0A1G2NDE5</accession>
<evidence type="ECO:0000313" key="7">
    <source>
        <dbReference type="EMBL" id="OHA34086.1"/>
    </source>
</evidence>
<evidence type="ECO:0000256" key="4">
    <source>
        <dbReference type="ARBA" id="ARBA00023306"/>
    </source>
</evidence>
<comment type="similarity">
    <text evidence="5">Belongs to the FtsA/MreB family.</text>
</comment>
<dbReference type="NCBIfam" id="TIGR01174">
    <property type="entry name" value="ftsA"/>
    <property type="match status" value="1"/>
</dbReference>
<sequence>MSRSVAVGIDVGSYQIKAVVTEAQNAKERLFPRVLGTGFAEARGLRHGYVVSAPEVIRSLKLAIRQAEKSSGQKIKTVYLSIGGIGLGSIVSIGSTMITRADSEITALDIEKVHEIAENDIPRPLMQNRKIIHSVPIQYKIDGVAALGYPEGMKGVRLDVKMLFITCLEHHVNDLIECAEAAGVRVEDVIASPVAAGLVSLTKIQKLAGCILANIGAETVSIIVYENNLPVSLDVFPIGSNDITNDIALGFKIAIEEAEGLKVGNFASSPYPRKKLEEIIGARLSDIFELIESHLKKIGRNGLLPAGIILTGGGARISDIEDFAKISLRLPSKIAIVQNPAQKPTVQDSTWTVAYGLTVIGHTGSAEESIGIKPENNIKEKIIRWLKQFLP</sequence>
<dbReference type="InterPro" id="IPR043129">
    <property type="entry name" value="ATPase_NBD"/>
</dbReference>
<keyword evidence="4 5" id="KW-0131">Cell cycle</keyword>
<reference evidence="7 8" key="1">
    <citation type="journal article" date="2016" name="Nat. Commun.">
        <title>Thousands of microbial genomes shed light on interconnected biogeochemical processes in an aquifer system.</title>
        <authorList>
            <person name="Anantharaman K."/>
            <person name="Brown C.T."/>
            <person name="Hug L.A."/>
            <person name="Sharon I."/>
            <person name="Castelle C.J."/>
            <person name="Probst A.J."/>
            <person name="Thomas B.C."/>
            <person name="Singh A."/>
            <person name="Wilkins M.J."/>
            <person name="Karaoz U."/>
            <person name="Brodie E.L."/>
            <person name="Williams K.H."/>
            <person name="Hubbard S.S."/>
            <person name="Banfield J.F."/>
        </authorList>
    </citation>
    <scope>NUCLEOTIDE SEQUENCE [LARGE SCALE GENOMIC DNA]</scope>
</reference>
<evidence type="ECO:0000256" key="1">
    <source>
        <dbReference type="ARBA" id="ARBA00022475"/>
    </source>
</evidence>
<dbReference type="Proteomes" id="UP000176221">
    <property type="component" value="Unassembled WGS sequence"/>
</dbReference>
<dbReference type="Gene3D" id="3.30.420.40">
    <property type="match status" value="2"/>
</dbReference>
<dbReference type="SUPFAM" id="SSF53067">
    <property type="entry name" value="Actin-like ATPase domain"/>
    <property type="match status" value="2"/>
</dbReference>
<dbReference type="InterPro" id="IPR003494">
    <property type="entry name" value="SHS2_FtsA"/>
</dbReference>
<comment type="function">
    <text evidence="5">Cell division protein that is involved in the assembly of the Z ring. May serve as a membrane anchor for the Z ring.</text>
</comment>
<protein>
    <recommendedName>
        <fullName evidence="5">Cell division protein FtsA</fullName>
    </recommendedName>
</protein>
<comment type="subcellular location">
    <subcellularLocation>
        <location evidence="5">Cell membrane</location>
        <topology evidence="5">Peripheral membrane protein</topology>
        <orientation evidence="5">Cytoplasmic side</orientation>
    </subcellularLocation>
    <text evidence="5">Localizes to the Z ring in an FtsZ-dependent manner. Targeted to the membrane through a conserved C-terminal amphipathic helix.</text>
</comment>
<dbReference type="SMART" id="SM00842">
    <property type="entry name" value="FtsA"/>
    <property type="match status" value="1"/>
</dbReference>